<dbReference type="PANTHER" id="PTHR34820:SF4">
    <property type="entry name" value="INNER MEMBRANE PROTEIN YEBZ"/>
    <property type="match status" value="1"/>
</dbReference>
<dbReference type="PANTHER" id="PTHR34820">
    <property type="entry name" value="INNER MEMBRANE PROTEIN YEBZ"/>
    <property type="match status" value="1"/>
</dbReference>
<dbReference type="Pfam" id="PF04234">
    <property type="entry name" value="CopC"/>
    <property type="match status" value="1"/>
</dbReference>
<feature type="region of interest" description="Disordered" evidence="5">
    <location>
        <begin position="129"/>
        <end position="152"/>
    </location>
</feature>
<keyword evidence="6" id="KW-1133">Transmembrane helix</keyword>
<keyword evidence="4" id="KW-0186">Copper</keyword>
<feature type="transmembrane region" description="Helical" evidence="6">
    <location>
        <begin position="158"/>
        <end position="177"/>
    </location>
</feature>
<feature type="chain" id="PRO_5045402210" description="CopC domain-containing protein" evidence="7">
    <location>
        <begin position="27"/>
        <end position="185"/>
    </location>
</feature>
<dbReference type="EMBL" id="BMNC01000009">
    <property type="protein sequence ID" value="GGN09781.1"/>
    <property type="molecule type" value="Genomic_DNA"/>
</dbReference>
<dbReference type="RefSeq" id="WP_189157913.1">
    <property type="nucleotide sequence ID" value="NZ_BMNC01000009.1"/>
</dbReference>
<evidence type="ECO:0000256" key="5">
    <source>
        <dbReference type="SAM" id="MobiDB-lite"/>
    </source>
</evidence>
<evidence type="ECO:0000256" key="2">
    <source>
        <dbReference type="ARBA" id="ARBA00022723"/>
    </source>
</evidence>
<reference evidence="10" key="1">
    <citation type="journal article" date="2019" name="Int. J. Syst. Evol. Microbiol.">
        <title>The Global Catalogue of Microorganisms (GCM) 10K type strain sequencing project: providing services to taxonomists for standard genome sequencing and annotation.</title>
        <authorList>
            <consortium name="The Broad Institute Genomics Platform"/>
            <consortium name="The Broad Institute Genome Sequencing Center for Infectious Disease"/>
            <person name="Wu L."/>
            <person name="Ma J."/>
        </authorList>
    </citation>
    <scope>NUCLEOTIDE SEQUENCE [LARGE SCALE GENOMIC DNA]</scope>
    <source>
        <strain evidence="10">CGMCC 4.7319</strain>
    </source>
</reference>
<evidence type="ECO:0000313" key="9">
    <source>
        <dbReference type="EMBL" id="GGN09781.1"/>
    </source>
</evidence>
<evidence type="ECO:0000256" key="4">
    <source>
        <dbReference type="ARBA" id="ARBA00023008"/>
    </source>
</evidence>
<dbReference type="InterPro" id="IPR014756">
    <property type="entry name" value="Ig_E-set"/>
</dbReference>
<keyword evidence="2" id="KW-0479">Metal-binding</keyword>
<evidence type="ECO:0000259" key="8">
    <source>
        <dbReference type="Pfam" id="PF04234"/>
    </source>
</evidence>
<evidence type="ECO:0000256" key="3">
    <source>
        <dbReference type="ARBA" id="ARBA00022729"/>
    </source>
</evidence>
<sequence>MTRYLTALVLALLAATAVAVPAQAHAELKSSNPATGATLEAPLKHVELVFSEAIQLPDGAAVTVTGADGATLPVTQVHALDKTITATVDAAAAKSGAHTIAWAAKSDDGDTITGTIAFTMTVVAQTTSASAPPSSVSSAPTSSAPPSTAPEESGGVPIWVWIVIGLAVVVGAILLVGRRNRTESP</sequence>
<dbReference type="Proteomes" id="UP000597656">
    <property type="component" value="Unassembled WGS sequence"/>
</dbReference>
<keyword evidence="6" id="KW-0812">Transmembrane</keyword>
<evidence type="ECO:0000313" key="10">
    <source>
        <dbReference type="Proteomes" id="UP000597656"/>
    </source>
</evidence>
<evidence type="ECO:0000256" key="7">
    <source>
        <dbReference type="SAM" id="SignalP"/>
    </source>
</evidence>
<evidence type="ECO:0000256" key="6">
    <source>
        <dbReference type="SAM" id="Phobius"/>
    </source>
</evidence>
<keyword evidence="10" id="KW-1185">Reference proteome</keyword>
<comment type="subcellular location">
    <subcellularLocation>
        <location evidence="1">Cell envelope</location>
    </subcellularLocation>
</comment>
<dbReference type="InterPro" id="IPR014755">
    <property type="entry name" value="Cu-Rt/internalin_Ig-like"/>
</dbReference>
<organism evidence="9 10">
    <name type="scientific">Lentzea pudingi</name>
    <dbReference type="NCBI Taxonomy" id="1789439"/>
    <lineage>
        <taxon>Bacteria</taxon>
        <taxon>Bacillati</taxon>
        <taxon>Actinomycetota</taxon>
        <taxon>Actinomycetes</taxon>
        <taxon>Pseudonocardiales</taxon>
        <taxon>Pseudonocardiaceae</taxon>
        <taxon>Lentzea</taxon>
    </lineage>
</organism>
<accession>A0ABQ2IJN9</accession>
<evidence type="ECO:0000256" key="1">
    <source>
        <dbReference type="ARBA" id="ARBA00004196"/>
    </source>
</evidence>
<dbReference type="InterPro" id="IPR007348">
    <property type="entry name" value="CopC_dom"/>
</dbReference>
<feature type="compositionally biased region" description="Low complexity" evidence="5">
    <location>
        <begin position="129"/>
        <end position="150"/>
    </location>
</feature>
<keyword evidence="3 7" id="KW-0732">Signal</keyword>
<comment type="caution">
    <text evidence="9">The sequence shown here is derived from an EMBL/GenBank/DDBJ whole genome shotgun (WGS) entry which is preliminary data.</text>
</comment>
<dbReference type="SUPFAM" id="SSF81296">
    <property type="entry name" value="E set domains"/>
    <property type="match status" value="1"/>
</dbReference>
<feature type="signal peptide" evidence="7">
    <location>
        <begin position="1"/>
        <end position="26"/>
    </location>
</feature>
<dbReference type="Gene3D" id="2.60.40.1220">
    <property type="match status" value="1"/>
</dbReference>
<proteinExistence type="predicted"/>
<dbReference type="InterPro" id="IPR032694">
    <property type="entry name" value="CopC/D"/>
</dbReference>
<gene>
    <name evidence="9" type="ORF">GCM10011609_56950</name>
</gene>
<protein>
    <recommendedName>
        <fullName evidence="8">CopC domain-containing protein</fullName>
    </recommendedName>
</protein>
<name>A0ABQ2IJN9_9PSEU</name>
<keyword evidence="6" id="KW-0472">Membrane</keyword>
<feature type="domain" description="CopC" evidence="8">
    <location>
        <begin position="25"/>
        <end position="119"/>
    </location>
</feature>